<keyword evidence="2" id="KW-1185">Reference proteome</keyword>
<gene>
    <name evidence="1" type="ORF">E5331_00105</name>
</gene>
<reference evidence="1" key="1">
    <citation type="submission" date="2019-04" db="EMBL/GenBank/DDBJ databases">
        <title>Microbes associate with the intestines of laboratory mice.</title>
        <authorList>
            <person name="Navarre W."/>
            <person name="Wong E."/>
            <person name="Huang K."/>
            <person name="Tropini C."/>
            <person name="Ng K."/>
            <person name="Yu B."/>
        </authorList>
    </citation>
    <scope>NUCLEOTIDE SEQUENCE</scope>
    <source>
        <strain evidence="1">NM04_E33</strain>
    </source>
</reference>
<sequence>MTIDQTYQKWQSLMPLDESDRHRLSMRFTVDFNYNSNHIEGNTLTYGQTELLLIFGKVMGEGELKDYNDMKASDVGLKLMEVESLTKDMPLTQNFIRQLHKTLLREDYKVYRKLPGGEYTSYIVHAGQYKTRPNSVITRTGERFEYASPEETPALMTDLIDWYNEEESKGEINAVDLAALFHYRYIRIHPFEDGNGRIARLLVNFILARHNYPMIVVRSRKKYEYLDALSMSDKIVGILPSKGAKATLDEIRHFRRYFTNLVNEEMQADIEFITDKRENVWWYDGEKIEFLTSSAPIILKSLMLDPAISNKSLAENADISIRSVNKQIKSLLEKKYIEKTTDGYRVFITPSVP</sequence>
<dbReference type="Proteomes" id="UP000306319">
    <property type="component" value="Unassembled WGS sequence"/>
</dbReference>
<proteinExistence type="predicted"/>
<name>A0AC61RKK2_9BACT</name>
<evidence type="ECO:0000313" key="1">
    <source>
        <dbReference type="EMBL" id="TGY80816.1"/>
    </source>
</evidence>
<accession>A0AC61RKK2</accession>
<organism evidence="1 2">
    <name type="scientific">Lepagella muris</name>
    <dbReference type="NCBI Taxonomy" id="3032870"/>
    <lineage>
        <taxon>Bacteria</taxon>
        <taxon>Pseudomonadati</taxon>
        <taxon>Bacteroidota</taxon>
        <taxon>Bacteroidia</taxon>
        <taxon>Bacteroidales</taxon>
        <taxon>Muribaculaceae</taxon>
        <taxon>Lepagella</taxon>
    </lineage>
</organism>
<protein>
    <submittedName>
        <fullName evidence="1">Fic family protein</fullName>
    </submittedName>
</protein>
<evidence type="ECO:0000313" key="2">
    <source>
        <dbReference type="Proteomes" id="UP000306319"/>
    </source>
</evidence>
<dbReference type="EMBL" id="SRYB01000001">
    <property type="protein sequence ID" value="TGY80816.1"/>
    <property type="molecule type" value="Genomic_DNA"/>
</dbReference>
<comment type="caution">
    <text evidence="1">The sequence shown here is derived from an EMBL/GenBank/DDBJ whole genome shotgun (WGS) entry which is preliminary data.</text>
</comment>